<dbReference type="Proteomes" id="UP000435112">
    <property type="component" value="Unassembled WGS sequence"/>
</dbReference>
<feature type="compositionally biased region" description="Polar residues" evidence="1">
    <location>
        <begin position="89"/>
        <end position="107"/>
    </location>
</feature>
<keyword evidence="4" id="KW-1185">Reference proteome</keyword>
<organism evidence="2 5">
    <name type="scientific">Phytophthora rubi</name>
    <dbReference type="NCBI Taxonomy" id="129364"/>
    <lineage>
        <taxon>Eukaryota</taxon>
        <taxon>Sar</taxon>
        <taxon>Stramenopiles</taxon>
        <taxon>Oomycota</taxon>
        <taxon>Peronosporomycetes</taxon>
        <taxon>Peronosporales</taxon>
        <taxon>Peronosporaceae</taxon>
        <taxon>Phytophthora</taxon>
    </lineage>
</organism>
<accession>A0A6A3J320</accession>
<reference evidence="2 5" key="1">
    <citation type="submission" date="2018-09" db="EMBL/GenBank/DDBJ databases">
        <title>Genomic investigation of the strawberry pathogen Phytophthora fragariae indicates pathogenicity is determined by transcriptional variation in three key races.</title>
        <authorList>
            <person name="Adams T.M."/>
            <person name="Armitage A.D."/>
            <person name="Sobczyk M.K."/>
            <person name="Bates H.J."/>
            <person name="Dunwell J.M."/>
            <person name="Nellist C.F."/>
            <person name="Harrison R.J."/>
        </authorList>
    </citation>
    <scope>NUCLEOTIDE SEQUENCE [LARGE SCALE GENOMIC DNA]</scope>
    <source>
        <strain evidence="2 5">SCRP324</strain>
        <strain evidence="3 4">SCRP333</strain>
    </source>
</reference>
<evidence type="ECO:0000256" key="1">
    <source>
        <dbReference type="SAM" id="MobiDB-lite"/>
    </source>
</evidence>
<dbReference type="AlphaFoldDB" id="A0A6A3J320"/>
<comment type="caution">
    <text evidence="2">The sequence shown here is derived from an EMBL/GenBank/DDBJ whole genome shotgun (WGS) entry which is preliminary data.</text>
</comment>
<feature type="region of interest" description="Disordered" evidence="1">
    <location>
        <begin position="75"/>
        <end position="107"/>
    </location>
</feature>
<name>A0A6A3J320_9STRA</name>
<evidence type="ECO:0000313" key="2">
    <source>
        <dbReference type="EMBL" id="KAE8986684.1"/>
    </source>
</evidence>
<evidence type="ECO:0000313" key="5">
    <source>
        <dbReference type="Proteomes" id="UP000435112"/>
    </source>
</evidence>
<proteinExistence type="predicted"/>
<dbReference type="EMBL" id="QXFU01002365">
    <property type="protein sequence ID" value="KAE8986684.1"/>
    <property type="molecule type" value="Genomic_DNA"/>
</dbReference>
<dbReference type="OrthoDB" id="129179at2759"/>
<gene>
    <name evidence="2" type="ORF">PR002_g22279</name>
    <name evidence="3" type="ORF">PR003_g13573</name>
</gene>
<sequence>MRVHKALWVLAETSGNDRARKYAQERKTLSSTDRVKRDTQWLRGHGGTRLRDLWFSIPLEDRHALLEKHPDTTFSGGTDGVLDERSKLGRQSSARSKTTFKSKTPVKSTATVNVKTAHKSAASSKTKVADMTNFEVGTTAEAKTTSVLDLQRPLYDDTTDSMLMLKTKLMMKACSNYHDVASKEYLLRMKTNYDRGSLSGVIQATVHSVKHAVLLSRSKDKARTADEAFSAVCNRLTDVFDSALGTIQFPPELMSDADAPSLDFSEARIRKAFGTYHGSVNDVHDWCRSSGIDKDPDSPVLDASHTYFGKTAGIPPL</sequence>
<dbReference type="Proteomes" id="UP000434957">
    <property type="component" value="Unassembled WGS sequence"/>
</dbReference>
<evidence type="ECO:0000313" key="3">
    <source>
        <dbReference type="EMBL" id="KAE9334347.1"/>
    </source>
</evidence>
<protein>
    <submittedName>
        <fullName evidence="2">Uncharacterized protein</fullName>
    </submittedName>
</protein>
<evidence type="ECO:0000313" key="4">
    <source>
        <dbReference type="Proteomes" id="UP000434957"/>
    </source>
</evidence>
<dbReference type="EMBL" id="QXFT01000860">
    <property type="protein sequence ID" value="KAE9334347.1"/>
    <property type="molecule type" value="Genomic_DNA"/>
</dbReference>